<feature type="compositionally biased region" description="Low complexity" evidence="3">
    <location>
        <begin position="487"/>
        <end position="500"/>
    </location>
</feature>
<evidence type="ECO:0000313" key="4">
    <source>
        <dbReference type="EMBL" id="PNY24342.1"/>
    </source>
</evidence>
<gene>
    <name evidence="4" type="ORF">TCAP_05723</name>
</gene>
<feature type="region of interest" description="Disordered" evidence="3">
    <location>
        <begin position="315"/>
        <end position="346"/>
    </location>
</feature>
<keyword evidence="1" id="KW-0805">Transcription regulation</keyword>
<dbReference type="PANTHER" id="PTHR22597">
    <property type="entry name" value="POLYCOMB GROUP PROTEIN"/>
    <property type="match status" value="1"/>
</dbReference>
<feature type="compositionally biased region" description="Polar residues" evidence="3">
    <location>
        <begin position="532"/>
        <end position="556"/>
    </location>
</feature>
<feature type="region of interest" description="Disordered" evidence="3">
    <location>
        <begin position="374"/>
        <end position="420"/>
    </location>
</feature>
<feature type="compositionally biased region" description="Pro residues" evidence="3">
    <location>
        <begin position="560"/>
        <end position="573"/>
    </location>
</feature>
<feature type="compositionally biased region" description="Low complexity" evidence="3">
    <location>
        <begin position="51"/>
        <end position="102"/>
    </location>
</feature>
<proteinExistence type="predicted"/>
<evidence type="ECO:0000256" key="3">
    <source>
        <dbReference type="SAM" id="MobiDB-lite"/>
    </source>
</evidence>
<feature type="compositionally biased region" description="Polar residues" evidence="3">
    <location>
        <begin position="440"/>
        <end position="451"/>
    </location>
</feature>
<keyword evidence="2" id="KW-0804">Transcription</keyword>
<evidence type="ECO:0000256" key="1">
    <source>
        <dbReference type="ARBA" id="ARBA00023015"/>
    </source>
</evidence>
<dbReference type="STRING" id="45235.A0A2K3Q9W5"/>
<feature type="compositionally biased region" description="Polar residues" evidence="3">
    <location>
        <begin position="502"/>
        <end position="511"/>
    </location>
</feature>
<dbReference type="PANTHER" id="PTHR22597:SF5">
    <property type="entry name" value="LOCALIZATION PROTEIN, PUTATIVE (AFU_ORTHOLOGUE AFUA_1G10600)-RELATED"/>
    <property type="match status" value="1"/>
</dbReference>
<dbReference type="Proteomes" id="UP000236621">
    <property type="component" value="Unassembled WGS sequence"/>
</dbReference>
<dbReference type="OrthoDB" id="5598844at2759"/>
<dbReference type="Pfam" id="PF08624">
    <property type="entry name" value="CRC_subunit"/>
    <property type="match status" value="1"/>
</dbReference>
<dbReference type="AlphaFoldDB" id="A0A2K3Q9W5"/>
<feature type="compositionally biased region" description="Gly residues" evidence="3">
    <location>
        <begin position="517"/>
        <end position="527"/>
    </location>
</feature>
<evidence type="ECO:0008006" key="6">
    <source>
        <dbReference type="Google" id="ProtNLM"/>
    </source>
</evidence>
<dbReference type="GO" id="GO:0016586">
    <property type="term" value="C:RSC-type complex"/>
    <property type="evidence" value="ECO:0007669"/>
    <property type="project" value="TreeGrafter"/>
</dbReference>
<feature type="compositionally biased region" description="Low complexity" evidence="3">
    <location>
        <begin position="395"/>
        <end position="420"/>
    </location>
</feature>
<name>A0A2K3Q9W5_9HYPO</name>
<feature type="region of interest" description="Disordered" evidence="3">
    <location>
        <begin position="466"/>
        <end position="573"/>
    </location>
</feature>
<accession>A0A2K3Q9W5</accession>
<comment type="caution">
    <text evidence="4">The sequence shown here is derived from an EMBL/GenBank/DDBJ whole genome shotgun (WGS) entry which is preliminary data.</text>
</comment>
<reference evidence="4 5" key="1">
    <citation type="submission" date="2017-08" db="EMBL/GenBank/DDBJ databases">
        <title>Harnessing the power of phylogenomics to disentangle the directionality and signatures of interkingdom host jumping in the parasitic fungal genus Tolypocladium.</title>
        <authorList>
            <person name="Quandt C.A."/>
            <person name="Patterson W."/>
            <person name="Spatafora J.W."/>
        </authorList>
    </citation>
    <scope>NUCLEOTIDE SEQUENCE [LARGE SCALE GENOMIC DNA]</scope>
    <source>
        <strain evidence="4 5">CBS 113982</strain>
    </source>
</reference>
<feature type="compositionally biased region" description="Polar residues" evidence="3">
    <location>
        <begin position="466"/>
        <end position="486"/>
    </location>
</feature>
<evidence type="ECO:0000256" key="2">
    <source>
        <dbReference type="ARBA" id="ARBA00023163"/>
    </source>
</evidence>
<evidence type="ECO:0000313" key="5">
    <source>
        <dbReference type="Proteomes" id="UP000236621"/>
    </source>
</evidence>
<dbReference type="EMBL" id="NRSZ01000907">
    <property type="protein sequence ID" value="PNY24342.1"/>
    <property type="molecule type" value="Genomic_DNA"/>
</dbReference>
<feature type="compositionally biased region" description="Polar residues" evidence="3">
    <location>
        <begin position="378"/>
        <end position="388"/>
    </location>
</feature>
<feature type="region of interest" description="Disordered" evidence="3">
    <location>
        <begin position="440"/>
        <end position="459"/>
    </location>
</feature>
<protein>
    <recommendedName>
        <fullName evidence="6">Chromatin structure-remodeling complex subunit rsc7</fullName>
    </recommendedName>
</protein>
<feature type="region of interest" description="Disordered" evidence="3">
    <location>
        <begin position="1"/>
        <end position="114"/>
    </location>
</feature>
<sequence length="573" mass="62858">MVAGRQPLSNAPPRGHKRSRSSDTHDAPQPGDDGASPSQRKRLRPMKPSEATGQAPATQASQPPHTPQSQSTSLPSQTTPAYQTAAPPKTTPTKSTLKALPTVRDHTTDQLNQSGDEYLPREIDEFGEKKVMPNGQLLGSRQYRCRTFLVPNRGDKLFMLATECARVLGYRDSYLLFNKNRSLYKIIASQAEKDDLVQQEILPFSYRSRQIAIVTARSMFRQFGSRVIENGRRVRDDYWETKARKQGFTEADPAGEKRPGAAKAREAAEAQNNVLMSGPHTEIVYNNNPGPYPGAPQPHLVQAEFSDTRPRDFSGIIKGGPRQEITGPAYQDQTRPSPLGELHSQAHHAAEFNRSVNQQRNMRGEYMQGIWRRPHEQPASSTISQPVGSNDAAVPTSRPSSSPHTTATGVAQQPVVSSQSPQMMMTAAPYSQSIHAQNTLGQAPMRSSSGSIGQGTAGYNYQSNQQAMWSQNPQQPPQHSYGSYTTQAQPSHPSQSPASHLRQPSTGQIQPNMPFPGMGGMQYGAGQGMYSADQTPRQYMAQSTPGGPTVSQPWSGQQHSPPPQWWAPPQQPQ</sequence>
<keyword evidence="5" id="KW-1185">Reference proteome</keyword>
<dbReference type="InterPro" id="IPR013933">
    <property type="entry name" value="CRC_Rsc7/Swp82"/>
</dbReference>
<dbReference type="GO" id="GO:0031490">
    <property type="term" value="F:chromatin DNA binding"/>
    <property type="evidence" value="ECO:0007669"/>
    <property type="project" value="TreeGrafter"/>
</dbReference>
<organism evidence="4 5">
    <name type="scientific">Tolypocladium capitatum</name>
    <dbReference type="NCBI Taxonomy" id="45235"/>
    <lineage>
        <taxon>Eukaryota</taxon>
        <taxon>Fungi</taxon>
        <taxon>Dikarya</taxon>
        <taxon>Ascomycota</taxon>
        <taxon>Pezizomycotina</taxon>
        <taxon>Sordariomycetes</taxon>
        <taxon>Hypocreomycetidae</taxon>
        <taxon>Hypocreales</taxon>
        <taxon>Ophiocordycipitaceae</taxon>
        <taxon>Tolypocladium</taxon>
    </lineage>
</organism>